<keyword evidence="1" id="KW-0812">Transmembrane</keyword>
<keyword evidence="4" id="KW-1185">Reference proteome</keyword>
<accession>A0ABT5AH13</accession>
<evidence type="ECO:0000259" key="2">
    <source>
        <dbReference type="Pfam" id="PF00535"/>
    </source>
</evidence>
<dbReference type="PANTHER" id="PTHR43630">
    <property type="entry name" value="POLY-BETA-1,6-N-ACETYL-D-GLUCOSAMINE SYNTHASE"/>
    <property type="match status" value="1"/>
</dbReference>
<feature type="domain" description="Glycosyltransferase 2-like" evidence="2">
    <location>
        <begin position="9"/>
        <end position="112"/>
    </location>
</feature>
<feature type="transmembrane region" description="Helical" evidence="1">
    <location>
        <begin position="206"/>
        <end position="224"/>
    </location>
</feature>
<dbReference type="Pfam" id="PF00535">
    <property type="entry name" value="Glycos_transf_2"/>
    <property type="match status" value="1"/>
</dbReference>
<sequence length="255" mass="29717">MLEQITPLILTYNEENNINRTLEKLKWASKIIVIDSYSTDTTLEILSEYPQVEVFTRKFDTHATQWNYGLEKVATEWVLSLDADYIVTDALITEIKNLSANSGIDGYFAKFKYCVFGKPLRGTILPPRQILFRKDKAIYIDDGHTQLLKNQGKSNQLSAYIHHDDRKPLSRWLWAQDRYMVIESKKLLETPEHELSIGDRIRKRKILAPLIIFIYCLILKGGILDGWHGWYYTFQRVLAEILLGIHIIEAEKIDN</sequence>
<dbReference type="Gene3D" id="3.90.550.10">
    <property type="entry name" value="Spore Coat Polysaccharide Biosynthesis Protein SpsA, Chain A"/>
    <property type="match status" value="1"/>
</dbReference>
<dbReference type="PANTHER" id="PTHR43630:SF2">
    <property type="entry name" value="GLYCOSYLTRANSFERASE"/>
    <property type="match status" value="1"/>
</dbReference>
<proteinExistence type="predicted"/>
<dbReference type="SUPFAM" id="SSF53448">
    <property type="entry name" value="Nucleotide-diphospho-sugar transferases"/>
    <property type="match status" value="1"/>
</dbReference>
<comment type="caution">
    <text evidence="3">The sequence shown here is derived from an EMBL/GenBank/DDBJ whole genome shotgun (WGS) entry which is preliminary data.</text>
</comment>
<dbReference type="EMBL" id="JAQMUC010000059">
    <property type="protein sequence ID" value="MDB9536222.1"/>
    <property type="molecule type" value="Genomic_DNA"/>
</dbReference>
<evidence type="ECO:0000313" key="4">
    <source>
        <dbReference type="Proteomes" id="UP001211249"/>
    </source>
</evidence>
<evidence type="ECO:0000313" key="3">
    <source>
        <dbReference type="EMBL" id="MDB9536222.1"/>
    </source>
</evidence>
<dbReference type="InterPro" id="IPR029044">
    <property type="entry name" value="Nucleotide-diphossugar_trans"/>
</dbReference>
<protein>
    <submittedName>
        <fullName evidence="3">Glycosyltransferase family 2 protein</fullName>
    </submittedName>
</protein>
<name>A0ABT5AH13_9CYAN</name>
<keyword evidence="1" id="KW-1133">Transmembrane helix</keyword>
<dbReference type="InterPro" id="IPR001173">
    <property type="entry name" value="Glyco_trans_2-like"/>
</dbReference>
<evidence type="ECO:0000256" key="1">
    <source>
        <dbReference type="SAM" id="Phobius"/>
    </source>
</evidence>
<dbReference type="RefSeq" id="WP_271796048.1">
    <property type="nucleotide sequence ID" value="NZ_JAQMUC010000059.1"/>
</dbReference>
<dbReference type="CDD" id="cd02511">
    <property type="entry name" value="Beta4Glucosyltransferase"/>
    <property type="match status" value="1"/>
</dbReference>
<dbReference type="Proteomes" id="UP001211249">
    <property type="component" value="Unassembled WGS sequence"/>
</dbReference>
<organism evidence="3 4">
    <name type="scientific">Dolichospermum planctonicum CS-1226</name>
    <dbReference type="NCBI Taxonomy" id="3021751"/>
    <lineage>
        <taxon>Bacteria</taxon>
        <taxon>Bacillati</taxon>
        <taxon>Cyanobacteriota</taxon>
        <taxon>Cyanophyceae</taxon>
        <taxon>Nostocales</taxon>
        <taxon>Aphanizomenonaceae</taxon>
        <taxon>Dolichospermum</taxon>
        <taxon>Dolichospermum planctonicum</taxon>
    </lineage>
</organism>
<gene>
    <name evidence="3" type="ORF">PN451_10335</name>
</gene>
<reference evidence="3 4" key="1">
    <citation type="submission" date="2023-01" db="EMBL/GenBank/DDBJ databases">
        <title>Genomes from the Australian National Cyanobacteria Reference Collection.</title>
        <authorList>
            <person name="Willis A."/>
            <person name="Lee E.M.F."/>
        </authorList>
    </citation>
    <scope>NUCLEOTIDE SEQUENCE [LARGE SCALE GENOMIC DNA]</scope>
    <source>
        <strain evidence="3 4">CS-1226</strain>
    </source>
</reference>
<keyword evidence="1" id="KW-0472">Membrane</keyword>